<evidence type="ECO:0000256" key="8">
    <source>
        <dbReference type="SAM" id="SignalP"/>
    </source>
</evidence>
<dbReference type="AlphaFoldDB" id="A0AAD5UIA6"/>
<evidence type="ECO:0000256" key="1">
    <source>
        <dbReference type="ARBA" id="ARBA00012423"/>
    </source>
</evidence>
<comment type="caution">
    <text evidence="9">The sequence shown here is derived from an EMBL/GenBank/DDBJ whole genome shotgun (WGS) entry which is preliminary data.</text>
</comment>
<dbReference type="Proteomes" id="UP001210925">
    <property type="component" value="Unassembled WGS sequence"/>
</dbReference>
<evidence type="ECO:0000256" key="7">
    <source>
        <dbReference type="ARBA" id="ARBA00031934"/>
    </source>
</evidence>
<keyword evidence="3 8" id="KW-0732">Signal</keyword>
<sequence length="215" mass="24351">MLITSTLLPIVFWHGMGDSCCDGISRVEGEIQSWYPGTFTYSVRIGDDKESDKKAGFFDKIDRQELSAIPELKNGFNGIGFSQGGLFLRGLVQKCDSIKMVNLMTFGSPHAGVADIPNCEEESANCSLMRSIVKTGVYWSWIQSSVVQAQYYKDWKNLDKYLESNIFLPDLNQELEDINPDYTNKMKSLKRLVLIKFEQDHMIVPKETAVESLLI</sequence>
<dbReference type="EMBL" id="JADGKB010000059">
    <property type="protein sequence ID" value="KAJ3255855.1"/>
    <property type="molecule type" value="Genomic_DNA"/>
</dbReference>
<dbReference type="PANTHER" id="PTHR11247:SF8">
    <property type="entry name" value="PALMITOYL-PROTEIN THIOESTERASE 1"/>
    <property type="match status" value="1"/>
</dbReference>
<feature type="chain" id="PRO_5042208829" description="Palmitoyl-protein thioesterase 1" evidence="8">
    <location>
        <begin position="18"/>
        <end position="215"/>
    </location>
</feature>
<dbReference type="Gene3D" id="3.40.50.1820">
    <property type="entry name" value="alpha/beta hydrolase"/>
    <property type="match status" value="1"/>
</dbReference>
<dbReference type="PANTHER" id="PTHR11247">
    <property type="entry name" value="PALMITOYL-PROTEIN THIOESTERASE/DOLICHYLDIPHOSPHATASE 1"/>
    <property type="match status" value="1"/>
</dbReference>
<accession>A0AAD5UIA6</accession>
<keyword evidence="10" id="KW-1185">Reference proteome</keyword>
<evidence type="ECO:0000256" key="6">
    <source>
        <dbReference type="ARBA" id="ARBA00023180"/>
    </source>
</evidence>
<keyword evidence="4" id="KW-0378">Hydrolase</keyword>
<organism evidence="9 10">
    <name type="scientific">Boothiomyces macroporosus</name>
    <dbReference type="NCBI Taxonomy" id="261099"/>
    <lineage>
        <taxon>Eukaryota</taxon>
        <taxon>Fungi</taxon>
        <taxon>Fungi incertae sedis</taxon>
        <taxon>Chytridiomycota</taxon>
        <taxon>Chytridiomycota incertae sedis</taxon>
        <taxon>Chytridiomycetes</taxon>
        <taxon>Rhizophydiales</taxon>
        <taxon>Terramycetaceae</taxon>
        <taxon>Boothiomyces</taxon>
    </lineage>
</organism>
<name>A0AAD5UIA6_9FUNG</name>
<evidence type="ECO:0000256" key="4">
    <source>
        <dbReference type="ARBA" id="ARBA00022801"/>
    </source>
</evidence>
<reference evidence="9" key="1">
    <citation type="submission" date="2020-05" db="EMBL/GenBank/DDBJ databases">
        <title>Phylogenomic resolution of chytrid fungi.</title>
        <authorList>
            <person name="Stajich J.E."/>
            <person name="Amses K."/>
            <person name="Simmons R."/>
            <person name="Seto K."/>
            <person name="Myers J."/>
            <person name="Bonds A."/>
            <person name="Quandt C.A."/>
            <person name="Barry K."/>
            <person name="Liu P."/>
            <person name="Grigoriev I."/>
            <person name="Longcore J.E."/>
            <person name="James T.Y."/>
        </authorList>
    </citation>
    <scope>NUCLEOTIDE SEQUENCE</scope>
    <source>
        <strain evidence="9">PLAUS21</strain>
    </source>
</reference>
<gene>
    <name evidence="9" type="ORF">HK103_005868</name>
</gene>
<feature type="signal peptide" evidence="8">
    <location>
        <begin position="1"/>
        <end position="17"/>
    </location>
</feature>
<dbReference type="InterPro" id="IPR029058">
    <property type="entry name" value="AB_hydrolase_fold"/>
</dbReference>
<dbReference type="Pfam" id="PF02089">
    <property type="entry name" value="Palm_thioest"/>
    <property type="match status" value="1"/>
</dbReference>
<evidence type="ECO:0000313" key="9">
    <source>
        <dbReference type="EMBL" id="KAJ3255855.1"/>
    </source>
</evidence>
<evidence type="ECO:0000256" key="2">
    <source>
        <dbReference type="ARBA" id="ARBA00014212"/>
    </source>
</evidence>
<dbReference type="GO" id="GO:0008474">
    <property type="term" value="F:palmitoyl-(protein) hydrolase activity"/>
    <property type="evidence" value="ECO:0007669"/>
    <property type="project" value="UniProtKB-EC"/>
</dbReference>
<keyword evidence="6" id="KW-0325">Glycoprotein</keyword>
<dbReference type="PRINTS" id="PR00414">
    <property type="entry name" value="PPTHIESTRASE"/>
</dbReference>
<proteinExistence type="predicted"/>
<dbReference type="EC" id="3.1.2.22" evidence="1"/>
<evidence type="ECO:0000256" key="5">
    <source>
        <dbReference type="ARBA" id="ARBA00023157"/>
    </source>
</evidence>
<evidence type="ECO:0000256" key="3">
    <source>
        <dbReference type="ARBA" id="ARBA00022729"/>
    </source>
</evidence>
<dbReference type="InterPro" id="IPR002472">
    <property type="entry name" value="Palm_thioest"/>
</dbReference>
<evidence type="ECO:0000313" key="10">
    <source>
        <dbReference type="Proteomes" id="UP001210925"/>
    </source>
</evidence>
<keyword evidence="5" id="KW-1015">Disulfide bond</keyword>
<dbReference type="SUPFAM" id="SSF53474">
    <property type="entry name" value="alpha/beta-Hydrolases"/>
    <property type="match status" value="1"/>
</dbReference>
<protein>
    <recommendedName>
        <fullName evidence="2">Palmitoyl-protein thioesterase 1</fullName>
        <ecNumber evidence="1">3.1.2.22</ecNumber>
    </recommendedName>
    <alternativeName>
        <fullName evidence="7">Palmitoyl-protein hydrolase 1</fullName>
    </alternativeName>
</protein>